<proteinExistence type="inferred from homology"/>
<dbReference type="GO" id="GO:0008270">
    <property type="term" value="F:zinc ion binding"/>
    <property type="evidence" value="ECO:0007669"/>
    <property type="project" value="UniProtKB-UniRule"/>
</dbReference>
<dbReference type="InterPro" id="IPR036398">
    <property type="entry name" value="CA_dom_sf"/>
</dbReference>
<dbReference type="InterPro" id="IPR001148">
    <property type="entry name" value="CA_dom"/>
</dbReference>
<dbReference type="Pfam" id="PF00194">
    <property type="entry name" value="Carb_anhydrase"/>
    <property type="match status" value="1"/>
</dbReference>
<dbReference type="SMART" id="SM01057">
    <property type="entry name" value="Carb_anhydrase"/>
    <property type="match status" value="1"/>
</dbReference>
<comment type="function">
    <text evidence="2 9">Reversible hydration of carbon dioxide.</text>
</comment>
<dbReference type="SUPFAM" id="SSF51069">
    <property type="entry name" value="Carbonic anhydrase"/>
    <property type="match status" value="1"/>
</dbReference>
<dbReference type="GO" id="GO:0004089">
    <property type="term" value="F:carbonate dehydratase activity"/>
    <property type="evidence" value="ECO:0007669"/>
    <property type="project" value="UniProtKB-UniRule"/>
</dbReference>
<evidence type="ECO:0000256" key="10">
    <source>
        <dbReference type="SAM" id="MobiDB-lite"/>
    </source>
</evidence>
<feature type="signal peptide" evidence="9">
    <location>
        <begin position="1"/>
        <end position="17"/>
    </location>
</feature>
<dbReference type="EMBL" id="MU007009">
    <property type="protein sequence ID" value="KAF2436823.1"/>
    <property type="molecule type" value="Genomic_DNA"/>
</dbReference>
<feature type="chain" id="PRO_5040537556" description="Carbonic anhydrase" evidence="9">
    <location>
        <begin position="18"/>
        <end position="340"/>
    </location>
</feature>
<keyword evidence="6 9" id="KW-0862">Zinc</keyword>
<keyword evidence="7 9" id="KW-0456">Lyase</keyword>
<evidence type="ECO:0000256" key="6">
    <source>
        <dbReference type="ARBA" id="ARBA00022833"/>
    </source>
</evidence>
<dbReference type="InterPro" id="IPR023561">
    <property type="entry name" value="Carbonic_anhydrase_a-class"/>
</dbReference>
<dbReference type="InterPro" id="IPR018338">
    <property type="entry name" value="Carbonic_anhydrase_a-class_CS"/>
</dbReference>
<dbReference type="OrthoDB" id="429145at2759"/>
<dbReference type="Gene3D" id="3.10.200.10">
    <property type="entry name" value="Alpha carbonic anhydrase"/>
    <property type="match status" value="1"/>
</dbReference>
<keyword evidence="5 9" id="KW-0479">Metal-binding</keyword>
<comment type="catalytic activity">
    <reaction evidence="8 9">
        <text>hydrogencarbonate + H(+) = CO2 + H2O</text>
        <dbReference type="Rhea" id="RHEA:10748"/>
        <dbReference type="ChEBI" id="CHEBI:15377"/>
        <dbReference type="ChEBI" id="CHEBI:15378"/>
        <dbReference type="ChEBI" id="CHEBI:16526"/>
        <dbReference type="ChEBI" id="CHEBI:17544"/>
        <dbReference type="EC" id="4.2.1.1"/>
    </reaction>
</comment>
<evidence type="ECO:0000256" key="1">
    <source>
        <dbReference type="ARBA" id="ARBA00001947"/>
    </source>
</evidence>
<evidence type="ECO:0000256" key="8">
    <source>
        <dbReference type="ARBA" id="ARBA00048348"/>
    </source>
</evidence>
<evidence type="ECO:0000313" key="13">
    <source>
        <dbReference type="Proteomes" id="UP000800235"/>
    </source>
</evidence>
<evidence type="ECO:0000256" key="5">
    <source>
        <dbReference type="ARBA" id="ARBA00022723"/>
    </source>
</evidence>
<keyword evidence="13" id="KW-1185">Reference proteome</keyword>
<evidence type="ECO:0000313" key="12">
    <source>
        <dbReference type="EMBL" id="KAF2436823.1"/>
    </source>
</evidence>
<dbReference type="PANTHER" id="PTHR18952:SF265">
    <property type="entry name" value="CARBONIC ANHYDRASE"/>
    <property type="match status" value="1"/>
</dbReference>
<evidence type="ECO:0000259" key="11">
    <source>
        <dbReference type="PROSITE" id="PS51144"/>
    </source>
</evidence>
<evidence type="ECO:0000256" key="3">
    <source>
        <dbReference type="ARBA" id="ARBA00010718"/>
    </source>
</evidence>
<comment type="cofactor">
    <cofactor evidence="1 9">
        <name>Zn(2+)</name>
        <dbReference type="ChEBI" id="CHEBI:29105"/>
    </cofactor>
</comment>
<organism evidence="12 13">
    <name type="scientific">Tothia fuscella</name>
    <dbReference type="NCBI Taxonomy" id="1048955"/>
    <lineage>
        <taxon>Eukaryota</taxon>
        <taxon>Fungi</taxon>
        <taxon>Dikarya</taxon>
        <taxon>Ascomycota</taxon>
        <taxon>Pezizomycotina</taxon>
        <taxon>Dothideomycetes</taxon>
        <taxon>Pleosporomycetidae</taxon>
        <taxon>Venturiales</taxon>
        <taxon>Cylindrosympodiaceae</taxon>
        <taxon>Tothia</taxon>
    </lineage>
</organism>
<evidence type="ECO:0000256" key="2">
    <source>
        <dbReference type="ARBA" id="ARBA00002904"/>
    </source>
</evidence>
<dbReference type="EC" id="4.2.1.1" evidence="4 9"/>
<evidence type="ECO:0000256" key="4">
    <source>
        <dbReference type="ARBA" id="ARBA00012925"/>
    </source>
</evidence>
<comment type="caution">
    <text evidence="12">The sequence shown here is derived from an EMBL/GenBank/DDBJ whole genome shotgun (WGS) entry which is preliminary data.</text>
</comment>
<gene>
    <name evidence="12" type="ORF">EJ08DRAFT_577476</name>
</gene>
<comment type="similarity">
    <text evidence="3 9">Belongs to the alpha-carbonic anhydrase family.</text>
</comment>
<dbReference type="PROSITE" id="PS00162">
    <property type="entry name" value="ALPHA_CA_1"/>
    <property type="match status" value="1"/>
</dbReference>
<name>A0A9P4U577_9PEZI</name>
<sequence>MWSHAAFIVLLVSLVESSCLYGTSHLQRRKTSNNTVEVATFGYTGPTGPLLWKTLSVDNNLCEEGENQSPINIDASIKVATSAPRINIQKVDKFEFENLGSTVEVLANGQTEFGNKTFNLKQFHFHSPSEHRINEEYFPLEMHMVHEAAGTSSHITVLGLLFDMSTNNTELLGQLSSTVSKINEPGAITDSGPLNFDAVVKHLETTPLRQYSGSLTTPPCKEGITFLIAEQPLPINPTSFNAMKKVIKFNSRFTQGKLGEGNIIERAFAAAKKQNGGGNTPQQGREGAGVVNAPPKGADVPPQSATDVVSTIYASTITSPGGASRTSAEATATPTGQATE</sequence>
<dbReference type="InterPro" id="IPR041891">
    <property type="entry name" value="Alpha_CA_prokaryot-like"/>
</dbReference>
<feature type="domain" description="Alpha-carbonic anhydrase" evidence="11">
    <location>
        <begin position="39"/>
        <end position="272"/>
    </location>
</feature>
<protein>
    <recommendedName>
        <fullName evidence="4 9">Carbonic anhydrase</fullName>
        <ecNumber evidence="4 9">4.2.1.1</ecNumber>
    </recommendedName>
</protein>
<dbReference type="AlphaFoldDB" id="A0A9P4U577"/>
<reference evidence="12" key="1">
    <citation type="journal article" date="2020" name="Stud. Mycol.">
        <title>101 Dothideomycetes genomes: a test case for predicting lifestyles and emergence of pathogens.</title>
        <authorList>
            <person name="Haridas S."/>
            <person name="Albert R."/>
            <person name="Binder M."/>
            <person name="Bloem J."/>
            <person name="Labutti K."/>
            <person name="Salamov A."/>
            <person name="Andreopoulos B."/>
            <person name="Baker S."/>
            <person name="Barry K."/>
            <person name="Bills G."/>
            <person name="Bluhm B."/>
            <person name="Cannon C."/>
            <person name="Castanera R."/>
            <person name="Culley D."/>
            <person name="Daum C."/>
            <person name="Ezra D."/>
            <person name="Gonzalez J."/>
            <person name="Henrissat B."/>
            <person name="Kuo A."/>
            <person name="Liang C."/>
            <person name="Lipzen A."/>
            <person name="Lutzoni F."/>
            <person name="Magnuson J."/>
            <person name="Mondo S."/>
            <person name="Nolan M."/>
            <person name="Ohm R."/>
            <person name="Pangilinan J."/>
            <person name="Park H.-J."/>
            <person name="Ramirez L."/>
            <person name="Alfaro M."/>
            <person name="Sun H."/>
            <person name="Tritt A."/>
            <person name="Yoshinaga Y."/>
            <person name="Zwiers L.-H."/>
            <person name="Turgeon B."/>
            <person name="Goodwin S."/>
            <person name="Spatafora J."/>
            <person name="Crous P."/>
            <person name="Grigoriev I."/>
        </authorList>
    </citation>
    <scope>NUCLEOTIDE SEQUENCE</scope>
    <source>
        <strain evidence="12">CBS 130266</strain>
    </source>
</reference>
<accession>A0A9P4U577</accession>
<dbReference type="PANTHER" id="PTHR18952">
    <property type="entry name" value="CARBONIC ANHYDRASE"/>
    <property type="match status" value="1"/>
</dbReference>
<evidence type="ECO:0000256" key="9">
    <source>
        <dbReference type="RuleBase" id="RU367011"/>
    </source>
</evidence>
<feature type="compositionally biased region" description="Polar residues" evidence="10">
    <location>
        <begin position="303"/>
        <end position="340"/>
    </location>
</feature>
<keyword evidence="9" id="KW-0732">Signal</keyword>
<feature type="region of interest" description="Disordered" evidence="10">
    <location>
        <begin position="272"/>
        <end position="340"/>
    </location>
</feature>
<dbReference type="PROSITE" id="PS51144">
    <property type="entry name" value="ALPHA_CA_2"/>
    <property type="match status" value="1"/>
</dbReference>
<evidence type="ECO:0000256" key="7">
    <source>
        <dbReference type="ARBA" id="ARBA00023239"/>
    </source>
</evidence>
<dbReference type="CDD" id="cd03124">
    <property type="entry name" value="alpha_CA_prokaryotic_like"/>
    <property type="match status" value="1"/>
</dbReference>
<dbReference type="Proteomes" id="UP000800235">
    <property type="component" value="Unassembled WGS sequence"/>
</dbReference>